<dbReference type="Proteomes" id="UP001180531">
    <property type="component" value="Unassembled WGS sequence"/>
</dbReference>
<dbReference type="CDD" id="cd00827">
    <property type="entry name" value="init_cond_enzymes"/>
    <property type="match status" value="1"/>
</dbReference>
<evidence type="ECO:0000259" key="2">
    <source>
        <dbReference type="Pfam" id="PF08545"/>
    </source>
</evidence>
<dbReference type="Pfam" id="PF08545">
    <property type="entry name" value="ACP_syn_III"/>
    <property type="match status" value="1"/>
</dbReference>
<evidence type="ECO:0000256" key="1">
    <source>
        <dbReference type="ARBA" id="ARBA00022490"/>
    </source>
</evidence>
<comment type="caution">
    <text evidence="3">The sequence shown here is derived from an EMBL/GenBank/DDBJ whole genome shotgun (WGS) entry which is preliminary data.</text>
</comment>
<accession>A0ABU2ST35</accession>
<organism evidence="3 4">
    <name type="scientific">Streptomyces hesseae</name>
    <dbReference type="NCBI Taxonomy" id="3075519"/>
    <lineage>
        <taxon>Bacteria</taxon>
        <taxon>Bacillati</taxon>
        <taxon>Actinomycetota</taxon>
        <taxon>Actinomycetes</taxon>
        <taxon>Kitasatosporales</taxon>
        <taxon>Streptomycetaceae</taxon>
        <taxon>Streptomyces</taxon>
    </lineage>
</organism>
<name>A0ABU2ST35_9ACTN</name>
<protein>
    <submittedName>
        <fullName evidence="3">Ketoacyl-ACP synthase III family protein</fullName>
    </submittedName>
</protein>
<evidence type="ECO:0000313" key="4">
    <source>
        <dbReference type="Proteomes" id="UP001180531"/>
    </source>
</evidence>
<dbReference type="InterPro" id="IPR016039">
    <property type="entry name" value="Thiolase-like"/>
</dbReference>
<dbReference type="RefSeq" id="WP_311613658.1">
    <property type="nucleotide sequence ID" value="NZ_JAVRFI010000018.1"/>
</dbReference>
<sequence>MRAPDGVLLTPAEWLPATTVKAVEALADGLVTRDESEAIGYDELPVSGRESAPEMAVLAGREALERAGVAPASVRAVLHAWTYYQGHDFWSPAHYVADRTGATGSVPIGIQQMCNGGAAALETALTRLVAMPDHGPVLVTTGDQFCGPGFDRWRGDYGVWYGDGATAAVLERREGPAGAALVLDALVTEAAPDLEVVHRDVSRFQEAPLSAGPTVDVRRTKKAFLTGTGREPFVGRLRETTTRVVAAALAEAGLGPDGPAPRAVLLPRLGRATARDIYGPAVAAVTPAPVVDLGAGTGHLGAGDLFSNLAALAGDGPWGLRSGEHAVVLSAGAGFTWSGVVVHRP</sequence>
<reference evidence="3" key="1">
    <citation type="submission" date="2024-05" db="EMBL/GenBank/DDBJ databases">
        <title>30 novel species of actinomycetes from the DSMZ collection.</title>
        <authorList>
            <person name="Nouioui I."/>
        </authorList>
    </citation>
    <scope>NUCLEOTIDE SEQUENCE</scope>
    <source>
        <strain evidence="3">DSM 40473</strain>
    </source>
</reference>
<dbReference type="PANTHER" id="PTHR34069">
    <property type="entry name" value="3-OXOACYL-[ACYL-CARRIER-PROTEIN] SYNTHASE 3"/>
    <property type="match status" value="1"/>
</dbReference>
<dbReference type="InterPro" id="IPR013751">
    <property type="entry name" value="ACP_syn_III_N"/>
</dbReference>
<dbReference type="Gene3D" id="3.40.47.10">
    <property type="match status" value="2"/>
</dbReference>
<keyword evidence="1" id="KW-0963">Cytoplasm</keyword>
<dbReference type="PANTHER" id="PTHR34069:SF2">
    <property type="entry name" value="BETA-KETOACYL-[ACYL-CARRIER-PROTEIN] SYNTHASE III"/>
    <property type="match status" value="1"/>
</dbReference>
<dbReference type="SUPFAM" id="SSF53901">
    <property type="entry name" value="Thiolase-like"/>
    <property type="match status" value="2"/>
</dbReference>
<proteinExistence type="predicted"/>
<gene>
    <name evidence="3" type="ORF">RM609_24245</name>
</gene>
<evidence type="ECO:0000313" key="3">
    <source>
        <dbReference type="EMBL" id="MDT0452172.1"/>
    </source>
</evidence>
<feature type="domain" description="Beta-ketoacyl-[acyl-carrier-protein] synthase III N-terminal" evidence="2">
    <location>
        <begin position="110"/>
        <end position="176"/>
    </location>
</feature>
<keyword evidence="4" id="KW-1185">Reference proteome</keyword>
<dbReference type="EMBL" id="JAVRFI010000018">
    <property type="protein sequence ID" value="MDT0452172.1"/>
    <property type="molecule type" value="Genomic_DNA"/>
</dbReference>